<dbReference type="InterPro" id="IPR008565">
    <property type="entry name" value="TtsA-like_GH18_dom"/>
</dbReference>
<proteinExistence type="predicted"/>
<evidence type="ECO:0000259" key="1">
    <source>
        <dbReference type="Pfam" id="PF05838"/>
    </source>
</evidence>
<evidence type="ECO:0000313" key="2">
    <source>
        <dbReference type="EMBL" id="MDN3571798.1"/>
    </source>
</evidence>
<dbReference type="SUPFAM" id="SSF53955">
    <property type="entry name" value="Lysozyme-like"/>
    <property type="match status" value="1"/>
</dbReference>
<dbReference type="GO" id="GO:0016787">
    <property type="term" value="F:hydrolase activity"/>
    <property type="evidence" value="ECO:0007669"/>
    <property type="project" value="UniProtKB-KW"/>
</dbReference>
<name>A0ABT8ARB2_9HYPH</name>
<sequence length="199" mass="21392">MTVASAAAQMAALSPALDTALALILHDEGGYAERAMEGGGAVNMGITFTVFVAWRLAHGKPHPTFADLKAVPIAEANAIYAAEFAAPVQFDRMPIDTGYVILDSAVNNGKGGCQKTIEMAVGQPVDGKFDAVSFWAASHRPPAQFVNAFCDARAKRQKTFKEFSVRINPAKPRTWGQAWDERNEKVRKRALAMIEGAVA</sequence>
<dbReference type="InterPro" id="IPR023346">
    <property type="entry name" value="Lysozyme-like_dom_sf"/>
</dbReference>
<dbReference type="Proteomes" id="UP001244297">
    <property type="component" value="Unassembled WGS sequence"/>
</dbReference>
<protein>
    <submittedName>
        <fullName evidence="2">Glycosyl hydrolase 108 family protein</fullName>
    </submittedName>
</protein>
<reference evidence="3" key="1">
    <citation type="journal article" date="2019" name="Int. J. Syst. Evol. Microbiol.">
        <title>The Global Catalogue of Microorganisms (GCM) 10K type strain sequencing project: providing services to taxonomists for standard genome sequencing and annotation.</title>
        <authorList>
            <consortium name="The Broad Institute Genomics Platform"/>
            <consortium name="The Broad Institute Genome Sequencing Center for Infectious Disease"/>
            <person name="Wu L."/>
            <person name="Ma J."/>
        </authorList>
    </citation>
    <scope>NUCLEOTIDE SEQUENCE [LARGE SCALE GENOMIC DNA]</scope>
    <source>
        <strain evidence="3">CECT 7806</strain>
    </source>
</reference>
<evidence type="ECO:0000313" key="3">
    <source>
        <dbReference type="Proteomes" id="UP001244297"/>
    </source>
</evidence>
<organism evidence="2 3">
    <name type="scientific">Methylobacterium longum</name>
    <dbReference type="NCBI Taxonomy" id="767694"/>
    <lineage>
        <taxon>Bacteria</taxon>
        <taxon>Pseudomonadati</taxon>
        <taxon>Pseudomonadota</taxon>
        <taxon>Alphaproteobacteria</taxon>
        <taxon>Hyphomicrobiales</taxon>
        <taxon>Methylobacteriaceae</taxon>
        <taxon>Methylobacterium</taxon>
    </lineage>
</organism>
<accession>A0ABT8ARB2</accession>
<gene>
    <name evidence="2" type="ORF">QWZ18_14330</name>
</gene>
<keyword evidence="3" id="KW-1185">Reference proteome</keyword>
<dbReference type="Pfam" id="PF05838">
    <property type="entry name" value="Glyco_hydro_108"/>
    <property type="match status" value="1"/>
</dbReference>
<dbReference type="EMBL" id="JAUFPT010000046">
    <property type="protein sequence ID" value="MDN3571798.1"/>
    <property type="molecule type" value="Genomic_DNA"/>
</dbReference>
<dbReference type="RefSeq" id="WP_238291814.1">
    <property type="nucleotide sequence ID" value="NZ_BPQS01000046.1"/>
</dbReference>
<dbReference type="Gene3D" id="1.20.141.10">
    <property type="entry name" value="Chitosanase, subunit A, domain 1"/>
    <property type="match status" value="1"/>
</dbReference>
<comment type="caution">
    <text evidence="2">The sequence shown here is derived from an EMBL/GenBank/DDBJ whole genome shotgun (WGS) entry which is preliminary data.</text>
</comment>
<feature type="domain" description="TtsA-like Glycoside hydrolase family 108" evidence="1">
    <location>
        <begin position="22"/>
        <end position="109"/>
    </location>
</feature>
<keyword evidence="2" id="KW-0378">Hydrolase</keyword>